<organism evidence="2 3">
    <name type="scientific">Sphaerosporella brunnea</name>
    <dbReference type="NCBI Taxonomy" id="1250544"/>
    <lineage>
        <taxon>Eukaryota</taxon>
        <taxon>Fungi</taxon>
        <taxon>Dikarya</taxon>
        <taxon>Ascomycota</taxon>
        <taxon>Pezizomycotina</taxon>
        <taxon>Pezizomycetes</taxon>
        <taxon>Pezizales</taxon>
        <taxon>Pyronemataceae</taxon>
        <taxon>Sphaerosporella</taxon>
    </lineage>
</organism>
<dbReference type="EMBL" id="VXIS01000430">
    <property type="protein sequence ID" value="KAA8893534.1"/>
    <property type="molecule type" value="Genomic_DNA"/>
</dbReference>
<keyword evidence="3" id="KW-1185">Reference proteome</keyword>
<dbReference type="GO" id="GO:0016787">
    <property type="term" value="F:hydrolase activity"/>
    <property type="evidence" value="ECO:0007669"/>
    <property type="project" value="UniProtKB-KW"/>
</dbReference>
<dbReference type="Gene3D" id="3.20.20.80">
    <property type="entry name" value="Glycosidases"/>
    <property type="match status" value="1"/>
</dbReference>
<feature type="domain" description="GH18" evidence="1">
    <location>
        <begin position="6"/>
        <end position="289"/>
    </location>
</feature>
<dbReference type="InterPro" id="IPR001223">
    <property type="entry name" value="Glyco_hydro18_cat"/>
</dbReference>
<dbReference type="PROSITE" id="PS51910">
    <property type="entry name" value="GH18_2"/>
    <property type="match status" value="1"/>
</dbReference>
<gene>
    <name evidence="2" type="ORF">FN846DRAFT_517709</name>
</gene>
<dbReference type="AlphaFoldDB" id="A0A5J5EDU5"/>
<evidence type="ECO:0000259" key="1">
    <source>
        <dbReference type="PROSITE" id="PS51910"/>
    </source>
</evidence>
<comment type="caution">
    <text evidence="2">The sequence shown here is derived from an EMBL/GenBank/DDBJ whole genome shotgun (WGS) entry which is preliminary data.</text>
</comment>
<dbReference type="GO" id="GO:0005975">
    <property type="term" value="P:carbohydrate metabolic process"/>
    <property type="evidence" value="ECO:0007669"/>
    <property type="project" value="InterPro"/>
</dbReference>
<evidence type="ECO:0000313" key="3">
    <source>
        <dbReference type="Proteomes" id="UP000326924"/>
    </source>
</evidence>
<dbReference type="SUPFAM" id="SSF51445">
    <property type="entry name" value="(Trans)glycosidases"/>
    <property type="match status" value="1"/>
</dbReference>
<name>A0A5J5EDU5_9PEZI</name>
<dbReference type="OrthoDB" id="3012298at2759"/>
<dbReference type="InParanoid" id="A0A5J5EDU5"/>
<sequence>MSPHLPRVVLYHQTHHFPNTTSEVPLSPLVHSLPSDLHPHVVVILAAVHLNTSPTPHLTLNDDLPAHPKFSSLFACLEELRENGITVTCMLGGAAQGSFRVLDVTNPEWEVYYQLLAQFLRDYAMSGIDLDVEEEMSLAGIVRIIRRLRADFGPEFIITLAPVATALQPGFRHLSGFSYFALEQEVGSEVAWYNTQFYCGWGDLRDPAAWARILGAGWDPRKVVVGTVTNPANAGGYVETAAVAEMLGRLKSLGVGGVAGWEFWNALPGGEEDAWMWCLEMAAGLGLLE</sequence>
<evidence type="ECO:0000313" key="2">
    <source>
        <dbReference type="EMBL" id="KAA8893534.1"/>
    </source>
</evidence>
<keyword evidence="2" id="KW-0378">Hydrolase</keyword>
<proteinExistence type="predicted"/>
<accession>A0A5J5EDU5</accession>
<protein>
    <submittedName>
        <fullName evidence="2">Glycoside hydrolase superfamily</fullName>
    </submittedName>
</protein>
<reference evidence="2 3" key="1">
    <citation type="submission" date="2019-09" db="EMBL/GenBank/DDBJ databases">
        <title>Draft genome of the ectomycorrhizal ascomycete Sphaerosporella brunnea.</title>
        <authorList>
            <consortium name="DOE Joint Genome Institute"/>
            <person name="Benucci G.M."/>
            <person name="Marozzi G."/>
            <person name="Antonielli L."/>
            <person name="Sanchez S."/>
            <person name="Marco P."/>
            <person name="Wang X."/>
            <person name="Falini L.B."/>
            <person name="Barry K."/>
            <person name="Haridas S."/>
            <person name="Lipzen A."/>
            <person name="Labutti K."/>
            <person name="Grigoriev I.V."/>
            <person name="Murat C."/>
            <person name="Martin F."/>
            <person name="Albertini E."/>
            <person name="Donnini D."/>
            <person name="Bonito G."/>
        </authorList>
    </citation>
    <scope>NUCLEOTIDE SEQUENCE [LARGE SCALE GENOMIC DNA]</scope>
    <source>
        <strain evidence="2 3">Sb_GMNB300</strain>
    </source>
</reference>
<dbReference type="InterPro" id="IPR017853">
    <property type="entry name" value="GH"/>
</dbReference>
<dbReference type="Proteomes" id="UP000326924">
    <property type="component" value="Unassembled WGS sequence"/>
</dbReference>